<keyword evidence="1" id="KW-1133">Transmembrane helix</keyword>
<accession>A0A9D6V7L1</accession>
<evidence type="ECO:0000256" key="1">
    <source>
        <dbReference type="SAM" id="Phobius"/>
    </source>
</evidence>
<keyword evidence="1" id="KW-0812">Transmembrane</keyword>
<comment type="caution">
    <text evidence="2">The sequence shown here is derived from an EMBL/GenBank/DDBJ whole genome shotgun (WGS) entry which is preliminary data.</text>
</comment>
<evidence type="ECO:0000313" key="2">
    <source>
        <dbReference type="EMBL" id="MBI5252198.1"/>
    </source>
</evidence>
<organism evidence="2 3">
    <name type="scientific">Desulfomonile tiedjei</name>
    <dbReference type="NCBI Taxonomy" id="2358"/>
    <lineage>
        <taxon>Bacteria</taxon>
        <taxon>Pseudomonadati</taxon>
        <taxon>Thermodesulfobacteriota</taxon>
        <taxon>Desulfomonilia</taxon>
        <taxon>Desulfomonilales</taxon>
        <taxon>Desulfomonilaceae</taxon>
        <taxon>Desulfomonile</taxon>
    </lineage>
</organism>
<protein>
    <submittedName>
        <fullName evidence="2">Uncharacterized protein</fullName>
    </submittedName>
</protein>
<keyword evidence="1" id="KW-0472">Membrane</keyword>
<dbReference type="AlphaFoldDB" id="A0A9D6V7L1"/>
<name>A0A9D6V7L1_9BACT</name>
<gene>
    <name evidence="2" type="ORF">HY912_22110</name>
</gene>
<reference evidence="2" key="1">
    <citation type="submission" date="2020-07" db="EMBL/GenBank/DDBJ databases">
        <title>Huge and variable diversity of episymbiotic CPR bacteria and DPANN archaea in groundwater ecosystems.</title>
        <authorList>
            <person name="He C.Y."/>
            <person name="Keren R."/>
            <person name="Whittaker M."/>
            <person name="Farag I.F."/>
            <person name="Doudna J."/>
            <person name="Cate J.H.D."/>
            <person name="Banfield J.F."/>
        </authorList>
    </citation>
    <scope>NUCLEOTIDE SEQUENCE</scope>
    <source>
        <strain evidence="2">NC_groundwater_1664_Pr3_B-0.1um_52_9</strain>
    </source>
</reference>
<feature type="transmembrane region" description="Helical" evidence="1">
    <location>
        <begin position="6"/>
        <end position="23"/>
    </location>
</feature>
<sequence>MDWRDLLFILLVVAASALVWAYVMRGKKRQDRFSQIWREFAELKSLKELPSDKYRDNEAVIITFQGKNQGMPFVLECVATEGTPMQVGSLRLSRGEDTRIFTRMQIMLPGLPRGLRVYRETQWSKLGKAVGMQDIITGDPEFDRAFMVKGNDVTAVNNYLTSSRRMVLLARALSMDGLELQEQGLTIFKQGQMETAQELEEHFSQLGSVAAELVRS</sequence>
<dbReference type="Proteomes" id="UP000807825">
    <property type="component" value="Unassembled WGS sequence"/>
</dbReference>
<dbReference type="EMBL" id="JACRDE010000578">
    <property type="protein sequence ID" value="MBI5252198.1"/>
    <property type="molecule type" value="Genomic_DNA"/>
</dbReference>
<evidence type="ECO:0000313" key="3">
    <source>
        <dbReference type="Proteomes" id="UP000807825"/>
    </source>
</evidence>
<proteinExistence type="predicted"/>